<organism evidence="1 2">
    <name type="scientific">Mesorhizobium shonense</name>
    <dbReference type="NCBI Taxonomy" id="1209948"/>
    <lineage>
        <taxon>Bacteria</taxon>
        <taxon>Pseudomonadati</taxon>
        <taxon>Pseudomonadota</taxon>
        <taxon>Alphaproteobacteria</taxon>
        <taxon>Hyphomicrobiales</taxon>
        <taxon>Phyllobacteriaceae</taxon>
        <taxon>Mesorhizobium</taxon>
    </lineage>
</organism>
<reference evidence="1 2" key="1">
    <citation type="submission" date="2024-06" db="EMBL/GenBank/DDBJ databases">
        <title>Genomic Encyclopedia of Type Strains, Phase IV (KMG-IV): sequencing the most valuable type-strain genomes for metagenomic binning, comparative biology and taxonomic classification.</title>
        <authorList>
            <person name="Goeker M."/>
        </authorList>
    </citation>
    <scope>NUCLEOTIDE SEQUENCE [LARGE SCALE GENOMIC DNA]</scope>
    <source>
        <strain evidence="1 2">DSM 29846</strain>
    </source>
</reference>
<accession>A0ABV2I0X2</accession>
<proteinExistence type="predicted"/>
<dbReference type="Proteomes" id="UP001549036">
    <property type="component" value="Unassembled WGS sequence"/>
</dbReference>
<gene>
    <name evidence="1" type="ORF">ABID26_005922</name>
</gene>
<dbReference type="EMBL" id="JBEPLM010000015">
    <property type="protein sequence ID" value="MET3596503.1"/>
    <property type="molecule type" value="Genomic_DNA"/>
</dbReference>
<evidence type="ECO:0000313" key="2">
    <source>
        <dbReference type="Proteomes" id="UP001549036"/>
    </source>
</evidence>
<name>A0ABV2I0X2_9HYPH</name>
<evidence type="ECO:0000313" key="1">
    <source>
        <dbReference type="EMBL" id="MET3596503.1"/>
    </source>
</evidence>
<dbReference type="RefSeq" id="WP_126100734.1">
    <property type="nucleotide sequence ID" value="NZ_JBEPLM010000015.1"/>
</dbReference>
<comment type="caution">
    <text evidence="1">The sequence shown here is derived from an EMBL/GenBank/DDBJ whole genome shotgun (WGS) entry which is preliminary data.</text>
</comment>
<protein>
    <submittedName>
        <fullName evidence="1">Uncharacterized protein</fullName>
    </submittedName>
</protein>
<sequence>MSRGFSDRLREDAHCKVRHALWEDGIVNIIQLSEEIRLMNLDENVAREDIESLVMQVTQLYGAAIEFDEQARTALDLPDACPADSRNDLEKALNERTPPEVQVDLLHLDSKA</sequence>
<keyword evidence="2" id="KW-1185">Reference proteome</keyword>